<feature type="domain" description="Minor capsid protein P11 C-terminal conserved region" evidence="2">
    <location>
        <begin position="300"/>
        <end position="359"/>
    </location>
</feature>
<feature type="region of interest" description="Disordered" evidence="1">
    <location>
        <begin position="69"/>
        <end position="104"/>
    </location>
</feature>
<protein>
    <recommendedName>
        <fullName evidence="2">Minor capsid protein P11 C-terminal conserved region domain-containing protein</fullName>
    </recommendedName>
</protein>
<evidence type="ECO:0000313" key="3">
    <source>
        <dbReference type="EMBL" id="AYV80095.1"/>
    </source>
</evidence>
<name>A0A3G4ZYU8_9VIRU</name>
<feature type="compositionally biased region" description="Polar residues" evidence="1">
    <location>
        <begin position="90"/>
        <end position="100"/>
    </location>
</feature>
<accession>A0A3G4ZYU8</accession>
<sequence>MGKEIRFLLVFLIVALAVLVYLQNQQCSAIPNTGSLNINNAQHFTTDNKMHDDHQLNARLDPRLVNARRRSLSKKEDIQDRHRSSRDSQKVTSKIENNIMRNGGHSTPDYELDSLIASEDTQQDVASGESVMENPIYLDIDKYRNSSQDSDIDSLEELMREVETGNDLPLNTANDALYKKRSTSINAAKHGFRKVNYADSAYRMNFNDENDTNMSRASQQELDGLYDNALIFKNSEFTNNSNFKGMPDTDDQWASANIKDFTVDGPQSQQEKVLNLYNSSNYLPNEKLLSPNLSKGFQILENPVSVDNPSLIPVLKAIPVASVLGSKRNSTWDIRAEPPNPKTVVSPFLNSSIMPDIYSSQRGCL</sequence>
<evidence type="ECO:0000259" key="2">
    <source>
        <dbReference type="Pfam" id="PF23983"/>
    </source>
</evidence>
<feature type="compositionally biased region" description="Basic and acidic residues" evidence="1">
    <location>
        <begin position="73"/>
        <end position="89"/>
    </location>
</feature>
<reference evidence="3" key="1">
    <citation type="submission" date="2018-10" db="EMBL/GenBank/DDBJ databases">
        <title>Hidden diversity of soil giant viruses.</title>
        <authorList>
            <person name="Schulz F."/>
            <person name="Alteio L."/>
            <person name="Goudeau D."/>
            <person name="Ryan E.M."/>
            <person name="Malmstrom R.R."/>
            <person name="Blanchard J."/>
            <person name="Woyke T."/>
        </authorList>
    </citation>
    <scope>NUCLEOTIDE SEQUENCE</scope>
    <source>
        <strain evidence="3">GAV1</strain>
    </source>
</reference>
<dbReference type="EMBL" id="MK072207">
    <property type="protein sequence ID" value="AYV80095.1"/>
    <property type="molecule type" value="Genomic_DNA"/>
</dbReference>
<dbReference type="Pfam" id="PF23983">
    <property type="entry name" value="P11_C"/>
    <property type="match status" value="1"/>
</dbReference>
<gene>
    <name evidence="3" type="ORF">Gaeavirus9_5</name>
</gene>
<proteinExistence type="predicted"/>
<dbReference type="InterPro" id="IPR055730">
    <property type="entry name" value="P11_C"/>
</dbReference>
<organism evidence="3">
    <name type="scientific">Gaeavirus sp</name>
    <dbReference type="NCBI Taxonomy" id="2487767"/>
    <lineage>
        <taxon>Viruses</taxon>
        <taxon>Varidnaviria</taxon>
        <taxon>Bamfordvirae</taxon>
        <taxon>Nucleocytoviricota</taxon>
        <taxon>Megaviricetes</taxon>
        <taxon>Imitervirales</taxon>
        <taxon>Mimiviridae</taxon>
        <taxon>Klosneuvirinae</taxon>
    </lineage>
</organism>
<evidence type="ECO:0000256" key="1">
    <source>
        <dbReference type="SAM" id="MobiDB-lite"/>
    </source>
</evidence>